<evidence type="ECO:0000256" key="1">
    <source>
        <dbReference type="SAM" id="MobiDB-lite"/>
    </source>
</evidence>
<sequence length="137" mass="15707">MVSLRSPKSKSAFPWIVSICSVRGIIIFMVDASSSNKSFKEPPQGEIIVGGVEERERQGEIIVDFVEEIERYEERSSIDHGGVEEIERDEERSSSIDHGSVEGRSVSLREKTRSAESSREKHKRLVFRERERERNAE</sequence>
<comment type="caution">
    <text evidence="2">The sequence shown here is derived from an EMBL/GenBank/DDBJ whole genome shotgun (WGS) entry which is preliminary data.</text>
</comment>
<feature type="compositionally biased region" description="Basic and acidic residues" evidence="1">
    <location>
        <begin position="126"/>
        <end position="137"/>
    </location>
</feature>
<feature type="compositionally biased region" description="Basic and acidic residues" evidence="1">
    <location>
        <begin position="76"/>
        <end position="119"/>
    </location>
</feature>
<dbReference type="Proteomes" id="UP000712600">
    <property type="component" value="Unassembled WGS sequence"/>
</dbReference>
<organism evidence="2 3">
    <name type="scientific">Brassica cretica</name>
    <name type="common">Mustard</name>
    <dbReference type="NCBI Taxonomy" id="69181"/>
    <lineage>
        <taxon>Eukaryota</taxon>
        <taxon>Viridiplantae</taxon>
        <taxon>Streptophyta</taxon>
        <taxon>Embryophyta</taxon>
        <taxon>Tracheophyta</taxon>
        <taxon>Spermatophyta</taxon>
        <taxon>Magnoliopsida</taxon>
        <taxon>eudicotyledons</taxon>
        <taxon>Gunneridae</taxon>
        <taxon>Pentapetalae</taxon>
        <taxon>rosids</taxon>
        <taxon>malvids</taxon>
        <taxon>Brassicales</taxon>
        <taxon>Brassicaceae</taxon>
        <taxon>Brassiceae</taxon>
        <taxon>Brassica</taxon>
    </lineage>
</organism>
<gene>
    <name evidence="2" type="ORF">F2Q69_00025472</name>
</gene>
<proteinExistence type="predicted"/>
<accession>A0A8S9Q9J9</accession>
<protein>
    <submittedName>
        <fullName evidence="2">Uncharacterized protein</fullName>
    </submittedName>
</protein>
<feature type="region of interest" description="Disordered" evidence="1">
    <location>
        <begin position="76"/>
        <end position="137"/>
    </location>
</feature>
<reference evidence="2" key="1">
    <citation type="submission" date="2019-12" db="EMBL/GenBank/DDBJ databases">
        <title>Genome sequencing and annotation of Brassica cretica.</title>
        <authorList>
            <person name="Studholme D.J."/>
            <person name="Sarris P."/>
        </authorList>
    </citation>
    <scope>NUCLEOTIDE SEQUENCE</scope>
    <source>
        <strain evidence="2">PFS-109/04</strain>
        <tissue evidence="2">Leaf</tissue>
    </source>
</reference>
<dbReference type="AlphaFoldDB" id="A0A8S9Q9J9"/>
<name>A0A8S9Q9J9_BRACR</name>
<evidence type="ECO:0000313" key="2">
    <source>
        <dbReference type="EMBL" id="KAF3539289.1"/>
    </source>
</evidence>
<dbReference type="EMBL" id="QGKX02001290">
    <property type="protein sequence ID" value="KAF3539289.1"/>
    <property type="molecule type" value="Genomic_DNA"/>
</dbReference>
<evidence type="ECO:0000313" key="3">
    <source>
        <dbReference type="Proteomes" id="UP000712600"/>
    </source>
</evidence>